<keyword evidence="4" id="KW-0808">Transferase</keyword>
<keyword evidence="9" id="KW-0294">Fucose metabolism</keyword>
<comment type="subcellular location">
    <subcellularLocation>
        <location evidence="1">Membrane</location>
        <topology evidence="1">Single-pass membrane protein</topology>
    </subcellularLocation>
</comment>
<evidence type="ECO:0000256" key="7">
    <source>
        <dbReference type="ARBA" id="ARBA00023136"/>
    </source>
</evidence>
<dbReference type="Proteomes" id="UP001642360">
    <property type="component" value="Unassembled WGS sequence"/>
</dbReference>
<evidence type="ECO:0000313" key="13">
    <source>
        <dbReference type="Proteomes" id="UP001642360"/>
    </source>
</evidence>
<gene>
    <name evidence="12" type="ORF">ILEXP_LOCUS32888</name>
</gene>
<evidence type="ECO:0000256" key="3">
    <source>
        <dbReference type="ARBA" id="ARBA00022676"/>
    </source>
</evidence>
<dbReference type="PANTHER" id="PTHR13398:SF0">
    <property type="entry name" value="GDP-FUCOSE PROTEIN O-FUCOSYLTRANSFERASE 2"/>
    <property type="match status" value="1"/>
</dbReference>
<protein>
    <recommendedName>
        <fullName evidence="11">O-fucosyltransferase family protein</fullName>
    </recommendedName>
</protein>
<reference evidence="12 13" key="1">
    <citation type="submission" date="2024-02" db="EMBL/GenBank/DDBJ databases">
        <authorList>
            <person name="Vignale AGUSTIN F."/>
            <person name="Sosa J E."/>
            <person name="Modenutti C."/>
        </authorList>
    </citation>
    <scope>NUCLEOTIDE SEQUENCE [LARGE SCALE GENOMIC DNA]</scope>
</reference>
<name>A0ABC8T369_9AQUA</name>
<dbReference type="GO" id="GO:0016020">
    <property type="term" value="C:membrane"/>
    <property type="evidence" value="ECO:0007669"/>
    <property type="project" value="UniProtKB-SubCell"/>
</dbReference>
<dbReference type="FunFam" id="3.40.50.11350:FF:000005">
    <property type="entry name" value="O-fucosyltransferase family protein"/>
    <property type="match status" value="1"/>
</dbReference>
<evidence type="ECO:0000256" key="1">
    <source>
        <dbReference type="ARBA" id="ARBA00004167"/>
    </source>
</evidence>
<keyword evidence="3" id="KW-0328">Glycosyltransferase</keyword>
<keyword evidence="7" id="KW-0472">Membrane</keyword>
<keyword evidence="10" id="KW-0119">Carbohydrate metabolism</keyword>
<dbReference type="Gene3D" id="3.40.50.11350">
    <property type="match status" value="2"/>
</dbReference>
<evidence type="ECO:0000256" key="8">
    <source>
        <dbReference type="ARBA" id="ARBA00023180"/>
    </source>
</evidence>
<dbReference type="PANTHER" id="PTHR13398">
    <property type="entry name" value="GDP-FUCOSE PROTEIN O-FUCOSYLTRANSFERASE 2"/>
    <property type="match status" value="1"/>
</dbReference>
<keyword evidence="13" id="KW-1185">Reference proteome</keyword>
<accession>A0ABC8T369</accession>
<dbReference type="GO" id="GO:0016757">
    <property type="term" value="F:glycosyltransferase activity"/>
    <property type="evidence" value="ECO:0007669"/>
    <property type="project" value="UniProtKB-KW"/>
</dbReference>
<evidence type="ECO:0000256" key="10">
    <source>
        <dbReference type="ARBA" id="ARBA00023277"/>
    </source>
</evidence>
<comment type="similarity">
    <text evidence="2">Belongs to the glycosyltransferase GT106 family.</text>
</comment>
<keyword evidence="5" id="KW-0812">Transmembrane</keyword>
<dbReference type="GO" id="GO:0006004">
    <property type="term" value="P:fucose metabolic process"/>
    <property type="evidence" value="ECO:0007669"/>
    <property type="project" value="UniProtKB-KW"/>
</dbReference>
<comment type="caution">
    <text evidence="12">The sequence shown here is derived from an EMBL/GenBank/DDBJ whole genome shotgun (WGS) entry which is preliminary data.</text>
</comment>
<dbReference type="EMBL" id="CAUOFW020004103">
    <property type="protein sequence ID" value="CAK9163820.1"/>
    <property type="molecule type" value="Genomic_DNA"/>
</dbReference>
<dbReference type="AlphaFoldDB" id="A0ABC8T369"/>
<evidence type="ECO:0000256" key="11">
    <source>
        <dbReference type="ARBA" id="ARBA00030350"/>
    </source>
</evidence>
<evidence type="ECO:0000313" key="12">
    <source>
        <dbReference type="EMBL" id="CAK9163820.1"/>
    </source>
</evidence>
<sequence length="316" mass="35425">MNKLESAWVEDVKKPRKRTVQDVMAKFSIDDDVVAIGDVFFADVEKEWVMQPGGPIAHKCKTLIEPSRLIMLTAQRFIQTFMGGNFIALHFRRHGFLKFCNAKSPSCFYPIPQAADCINRAVERANTPVIYLSTDAAESETDLLQSLVVLNEKIVPLVKRPARNSAEKWNALLYRHSLDGDPQFVIFSVCSAAPADAEALFDFESSLDAHRGRSNLLRSSAAVRLPPPSMINFLSIDFYPNFNKMPLSTHCVFIFILKVEAMLDKTICALSNVFIGSSGSTFTEDILRLRKDWGSASLCDEYLCRGEVPNFIADDE</sequence>
<proteinExistence type="inferred from homology"/>
<organism evidence="12 13">
    <name type="scientific">Ilex paraguariensis</name>
    <name type="common">yerba mate</name>
    <dbReference type="NCBI Taxonomy" id="185542"/>
    <lineage>
        <taxon>Eukaryota</taxon>
        <taxon>Viridiplantae</taxon>
        <taxon>Streptophyta</taxon>
        <taxon>Embryophyta</taxon>
        <taxon>Tracheophyta</taxon>
        <taxon>Spermatophyta</taxon>
        <taxon>Magnoliopsida</taxon>
        <taxon>eudicotyledons</taxon>
        <taxon>Gunneridae</taxon>
        <taxon>Pentapetalae</taxon>
        <taxon>asterids</taxon>
        <taxon>campanulids</taxon>
        <taxon>Aquifoliales</taxon>
        <taxon>Aquifoliaceae</taxon>
        <taxon>Ilex</taxon>
    </lineage>
</organism>
<keyword evidence="8" id="KW-0325">Glycoprotein</keyword>
<evidence type="ECO:0000256" key="6">
    <source>
        <dbReference type="ARBA" id="ARBA00022989"/>
    </source>
</evidence>
<evidence type="ECO:0000256" key="2">
    <source>
        <dbReference type="ARBA" id="ARBA00007737"/>
    </source>
</evidence>
<evidence type="ECO:0000256" key="5">
    <source>
        <dbReference type="ARBA" id="ARBA00022692"/>
    </source>
</evidence>
<dbReference type="InterPro" id="IPR045130">
    <property type="entry name" value="OFUT2-like"/>
</dbReference>
<evidence type="ECO:0000256" key="4">
    <source>
        <dbReference type="ARBA" id="ARBA00022679"/>
    </source>
</evidence>
<evidence type="ECO:0000256" key="9">
    <source>
        <dbReference type="ARBA" id="ARBA00023253"/>
    </source>
</evidence>
<keyword evidence="6" id="KW-1133">Transmembrane helix</keyword>